<gene>
    <name evidence="3" type="ORF">METZ01_LOCUS466188</name>
</gene>
<protein>
    <recommendedName>
        <fullName evidence="4">Flavoprotein domain-containing protein</fullName>
    </recommendedName>
</protein>
<dbReference type="InterPro" id="IPR003382">
    <property type="entry name" value="Flavoprotein"/>
</dbReference>
<feature type="domain" description="DNA/pantothenate metabolism flavoprotein C-terminal" evidence="2">
    <location>
        <begin position="186"/>
        <end position="212"/>
    </location>
</feature>
<evidence type="ECO:0000259" key="1">
    <source>
        <dbReference type="Pfam" id="PF02441"/>
    </source>
</evidence>
<evidence type="ECO:0000259" key="2">
    <source>
        <dbReference type="Pfam" id="PF04127"/>
    </source>
</evidence>
<dbReference type="PANTHER" id="PTHR14359:SF6">
    <property type="entry name" value="PHOSPHOPANTOTHENOYLCYSTEINE DECARBOXYLASE"/>
    <property type="match status" value="1"/>
</dbReference>
<dbReference type="InterPro" id="IPR035929">
    <property type="entry name" value="CoaB-like_sf"/>
</dbReference>
<feature type="domain" description="Flavoprotein" evidence="1">
    <location>
        <begin position="8"/>
        <end position="177"/>
    </location>
</feature>
<dbReference type="AlphaFoldDB" id="A0A383B0D4"/>
<accession>A0A383B0D4</accession>
<dbReference type="Gene3D" id="3.40.50.10300">
    <property type="entry name" value="CoaB-like"/>
    <property type="match status" value="1"/>
</dbReference>
<feature type="non-terminal residue" evidence="3">
    <location>
        <position position="212"/>
    </location>
</feature>
<name>A0A383B0D4_9ZZZZ</name>
<dbReference type="GO" id="GO:0010181">
    <property type="term" value="F:FMN binding"/>
    <property type="evidence" value="ECO:0007669"/>
    <property type="project" value="TreeGrafter"/>
</dbReference>
<dbReference type="SUPFAM" id="SSF52507">
    <property type="entry name" value="Homo-oligomeric flavin-containing Cys decarboxylases, HFCD"/>
    <property type="match status" value="1"/>
</dbReference>
<dbReference type="GO" id="GO:0004633">
    <property type="term" value="F:phosphopantothenoylcysteine decarboxylase activity"/>
    <property type="evidence" value="ECO:0007669"/>
    <property type="project" value="TreeGrafter"/>
</dbReference>
<dbReference type="InterPro" id="IPR036551">
    <property type="entry name" value="Flavin_trans-like"/>
</dbReference>
<proteinExistence type="predicted"/>
<evidence type="ECO:0008006" key="4">
    <source>
        <dbReference type="Google" id="ProtNLM"/>
    </source>
</evidence>
<dbReference type="PANTHER" id="PTHR14359">
    <property type="entry name" value="HOMO-OLIGOMERIC FLAVIN CONTAINING CYS DECARBOXYLASE FAMILY"/>
    <property type="match status" value="1"/>
</dbReference>
<dbReference type="GO" id="GO:0071513">
    <property type="term" value="C:phosphopantothenoylcysteine decarboxylase complex"/>
    <property type="evidence" value="ECO:0007669"/>
    <property type="project" value="TreeGrafter"/>
</dbReference>
<dbReference type="InterPro" id="IPR007085">
    <property type="entry name" value="DNA/pantothenate-metab_flavo_C"/>
</dbReference>
<dbReference type="EMBL" id="UINC01196359">
    <property type="protein sequence ID" value="SVE13334.1"/>
    <property type="molecule type" value="Genomic_DNA"/>
</dbReference>
<reference evidence="3" key="1">
    <citation type="submission" date="2018-05" db="EMBL/GenBank/DDBJ databases">
        <authorList>
            <person name="Lanie J.A."/>
            <person name="Ng W.-L."/>
            <person name="Kazmierczak K.M."/>
            <person name="Andrzejewski T.M."/>
            <person name="Davidsen T.M."/>
            <person name="Wayne K.J."/>
            <person name="Tettelin H."/>
            <person name="Glass J.I."/>
            <person name="Rusch D."/>
            <person name="Podicherti R."/>
            <person name="Tsui H.-C.T."/>
            <person name="Winkler M.E."/>
        </authorList>
    </citation>
    <scope>NUCLEOTIDE SEQUENCE</scope>
</reference>
<dbReference type="SUPFAM" id="SSF102645">
    <property type="entry name" value="CoaB-like"/>
    <property type="match status" value="1"/>
</dbReference>
<evidence type="ECO:0000313" key="3">
    <source>
        <dbReference type="EMBL" id="SVE13334.1"/>
    </source>
</evidence>
<dbReference type="Pfam" id="PF02441">
    <property type="entry name" value="Flavoprotein"/>
    <property type="match status" value="1"/>
</dbReference>
<dbReference type="Pfam" id="PF04127">
    <property type="entry name" value="DFP"/>
    <property type="match status" value="1"/>
</dbReference>
<sequence length="212" mass="22188">MGDLTGRRIVLGVTGGIAAYKAVEVCRHLVDAGAHVAPILTKGALRFVGSATFDALASERVQTSLWNEEHPIPHTRLGQGADAIVVCPATARLLADYRSGRSGDLLTATLLATRAPVIVCPAMHTEMWEQPAVQENVQVLAARGVEIVGPDEGRLAGGDVGAGRLAEPMVIVEAVERALSGGGRDLEGRTVLVTAGGTREPICPVRYIGNRS</sequence>
<organism evidence="3">
    <name type="scientific">marine metagenome</name>
    <dbReference type="NCBI Taxonomy" id="408172"/>
    <lineage>
        <taxon>unclassified sequences</taxon>
        <taxon>metagenomes</taxon>
        <taxon>ecological metagenomes</taxon>
    </lineage>
</organism>
<dbReference type="GO" id="GO:0015937">
    <property type="term" value="P:coenzyme A biosynthetic process"/>
    <property type="evidence" value="ECO:0007669"/>
    <property type="project" value="TreeGrafter"/>
</dbReference>
<dbReference type="Gene3D" id="3.40.50.1950">
    <property type="entry name" value="Flavin prenyltransferase-like"/>
    <property type="match status" value="1"/>
</dbReference>